<keyword evidence="1" id="KW-0732">Signal</keyword>
<accession>A0ABR9J6X5</accession>
<evidence type="ECO:0000313" key="2">
    <source>
        <dbReference type="EMBL" id="MBE1514762.1"/>
    </source>
</evidence>
<evidence type="ECO:0000313" key="3">
    <source>
        <dbReference type="Proteomes" id="UP000636579"/>
    </source>
</evidence>
<dbReference type="Gene3D" id="3.40.190.10">
    <property type="entry name" value="Periplasmic binding protein-like II"/>
    <property type="match status" value="2"/>
</dbReference>
<dbReference type="PROSITE" id="PS51257">
    <property type="entry name" value="PROKAR_LIPOPROTEIN"/>
    <property type="match status" value="1"/>
</dbReference>
<dbReference type="EMBL" id="JADBEE010000001">
    <property type="protein sequence ID" value="MBE1514762.1"/>
    <property type="molecule type" value="Genomic_DNA"/>
</dbReference>
<reference evidence="2 3" key="1">
    <citation type="submission" date="2020-10" db="EMBL/GenBank/DDBJ databases">
        <title>Sequencing the genomes of 1000 actinobacteria strains.</title>
        <authorList>
            <person name="Klenk H.-P."/>
        </authorList>
    </citation>
    <scope>NUCLEOTIDE SEQUENCE [LARGE SCALE GENOMIC DNA]</scope>
    <source>
        <strain evidence="2 3">DSM 15474</strain>
    </source>
</reference>
<gene>
    <name evidence="2" type="ORF">H4W26_001517</name>
</gene>
<dbReference type="Pfam" id="PF01547">
    <property type="entry name" value="SBP_bac_1"/>
    <property type="match status" value="1"/>
</dbReference>
<keyword evidence="3" id="KW-1185">Reference proteome</keyword>
<protein>
    <submittedName>
        <fullName evidence="2">Multiple sugar transport system substrate-binding protein</fullName>
    </submittedName>
</protein>
<evidence type="ECO:0000256" key="1">
    <source>
        <dbReference type="SAM" id="SignalP"/>
    </source>
</evidence>
<name>A0ABR9J6X5_9MICC</name>
<feature type="signal peptide" evidence="1">
    <location>
        <begin position="1"/>
        <end position="17"/>
    </location>
</feature>
<dbReference type="Proteomes" id="UP000636579">
    <property type="component" value="Unassembled WGS sequence"/>
</dbReference>
<keyword evidence="2" id="KW-0813">Transport</keyword>
<proteinExistence type="predicted"/>
<sequence length="428" mass="46355">MARATRLSSAVATAVMASVLLSSCGSGGDDAAAGGEGDIELRFTWWGGDSRQEYTQEIIDNFEKENPNISISAEYSDWGGYWDKLATQAAGRDLPDVIQMELRYMREYISSGQFLPLEAVNVDDISPAVLEGGVIDGEQYGIPSGSTVPSFVANREVFEEAGVEFPDDETWTWEDFEEIAQEVSDNSDAAGLARPLGDFGFEVWLRQHAGTDIVTEDGQLGYTPEDSVPYFQMLQDMTESGSMASASAASEDRGAALEQTLVVSGEAAMYVEWDTTIMSIAGGENENLVPLRFPTVTGSASDSEQFFKPAMFYSASASSEHPEEAQLFIDYLVNSEEAGSLTGIDRGLPGNETVREAILPDLAGGAQVIVDYQEELEPDISPIPPVPPVGYGAVQDIIFRFEEEVIFDRMSPEEAAEGMFSEIESAIS</sequence>
<dbReference type="RefSeq" id="WP_192591478.1">
    <property type="nucleotide sequence ID" value="NZ_JADBEE010000001.1"/>
</dbReference>
<comment type="caution">
    <text evidence="2">The sequence shown here is derived from an EMBL/GenBank/DDBJ whole genome shotgun (WGS) entry which is preliminary data.</text>
</comment>
<keyword evidence="2" id="KW-0762">Sugar transport</keyword>
<dbReference type="InterPro" id="IPR050490">
    <property type="entry name" value="Bact_solute-bd_prot1"/>
</dbReference>
<organism evidence="2 3">
    <name type="scientific">Nesterenkonia halotolerans</name>
    <dbReference type="NCBI Taxonomy" id="225325"/>
    <lineage>
        <taxon>Bacteria</taxon>
        <taxon>Bacillati</taxon>
        <taxon>Actinomycetota</taxon>
        <taxon>Actinomycetes</taxon>
        <taxon>Micrococcales</taxon>
        <taxon>Micrococcaceae</taxon>
        <taxon>Nesterenkonia</taxon>
    </lineage>
</organism>
<dbReference type="PANTHER" id="PTHR43649:SF11">
    <property type="entry name" value="ABC TRANSPORTER SUBSTRATE-BINDING PROTEIN YESO-RELATED"/>
    <property type="match status" value="1"/>
</dbReference>
<dbReference type="SUPFAM" id="SSF53850">
    <property type="entry name" value="Periplasmic binding protein-like II"/>
    <property type="match status" value="1"/>
</dbReference>
<dbReference type="PANTHER" id="PTHR43649">
    <property type="entry name" value="ARABINOSE-BINDING PROTEIN-RELATED"/>
    <property type="match status" value="1"/>
</dbReference>
<feature type="chain" id="PRO_5045126906" evidence="1">
    <location>
        <begin position="18"/>
        <end position="428"/>
    </location>
</feature>
<dbReference type="InterPro" id="IPR006059">
    <property type="entry name" value="SBP"/>
</dbReference>